<dbReference type="InterPro" id="IPR030390">
    <property type="entry name" value="MeTrfase_TrmA_AS"/>
</dbReference>
<dbReference type="AlphaFoldDB" id="A0A0P6XMW4"/>
<dbReference type="STRING" id="229921.ADN01_07415"/>
<dbReference type="CDD" id="cd02440">
    <property type="entry name" value="AdoMet_MTases"/>
    <property type="match status" value="1"/>
</dbReference>
<comment type="caution">
    <text evidence="7">The sequence shown here is derived from an EMBL/GenBank/DDBJ whole genome shotgun (WGS) entry which is preliminary data.</text>
</comment>
<dbReference type="Gene3D" id="2.40.50.1070">
    <property type="match status" value="1"/>
</dbReference>
<keyword evidence="2 4" id="KW-0808">Transferase</keyword>
<evidence type="ECO:0000259" key="6">
    <source>
        <dbReference type="PROSITE" id="PS50926"/>
    </source>
</evidence>
<evidence type="ECO:0000256" key="1">
    <source>
        <dbReference type="ARBA" id="ARBA00022603"/>
    </source>
</evidence>
<dbReference type="Gene3D" id="3.40.50.150">
    <property type="entry name" value="Vaccinia Virus protein VP39"/>
    <property type="match status" value="1"/>
</dbReference>
<comment type="similarity">
    <text evidence="4">Belongs to the class I-like SAM-binding methyltransferase superfamily. RNA M5U methyltransferase family.</text>
</comment>
<dbReference type="InterPro" id="IPR002792">
    <property type="entry name" value="TRAM_dom"/>
</dbReference>
<gene>
    <name evidence="7" type="ORF">ADN01_07415</name>
</gene>
<dbReference type="PROSITE" id="PS01231">
    <property type="entry name" value="TRMA_2"/>
    <property type="match status" value="1"/>
</dbReference>
<dbReference type="EMBL" id="LGCM01000028">
    <property type="protein sequence ID" value="KPL84891.1"/>
    <property type="molecule type" value="Genomic_DNA"/>
</dbReference>
<dbReference type="InterPro" id="IPR010280">
    <property type="entry name" value="U5_MeTrfase_fam"/>
</dbReference>
<evidence type="ECO:0000313" key="8">
    <source>
        <dbReference type="Proteomes" id="UP000050501"/>
    </source>
</evidence>
<dbReference type="SUPFAM" id="SSF53335">
    <property type="entry name" value="S-adenosyl-L-methionine-dependent methyltransferases"/>
    <property type="match status" value="1"/>
</dbReference>
<dbReference type="PROSITE" id="PS50926">
    <property type="entry name" value="TRAM"/>
    <property type="match status" value="1"/>
</dbReference>
<accession>A0A0P6XMW4</accession>
<dbReference type="InterPro" id="IPR029063">
    <property type="entry name" value="SAM-dependent_MTases_sf"/>
</dbReference>
<evidence type="ECO:0000256" key="4">
    <source>
        <dbReference type="PROSITE-ProRule" id="PRU01024"/>
    </source>
</evidence>
<keyword evidence="3 4" id="KW-0949">S-adenosyl-L-methionine</keyword>
<evidence type="ECO:0000256" key="3">
    <source>
        <dbReference type="ARBA" id="ARBA00022691"/>
    </source>
</evidence>
<organism evidence="7 8">
    <name type="scientific">Levilinea saccharolytica</name>
    <dbReference type="NCBI Taxonomy" id="229921"/>
    <lineage>
        <taxon>Bacteria</taxon>
        <taxon>Bacillati</taxon>
        <taxon>Chloroflexota</taxon>
        <taxon>Anaerolineae</taxon>
        <taxon>Anaerolineales</taxon>
        <taxon>Anaerolineaceae</taxon>
        <taxon>Levilinea</taxon>
    </lineage>
</organism>
<evidence type="ECO:0000256" key="5">
    <source>
        <dbReference type="PROSITE-ProRule" id="PRU10015"/>
    </source>
</evidence>
<feature type="domain" description="TRAM" evidence="6">
    <location>
        <begin position="1"/>
        <end position="60"/>
    </location>
</feature>
<name>A0A0P6XMW4_9CHLR</name>
<dbReference type="PANTHER" id="PTHR11061:SF30">
    <property type="entry name" value="TRNA (URACIL(54)-C(5))-METHYLTRANSFERASE"/>
    <property type="match status" value="1"/>
</dbReference>
<dbReference type="Gene3D" id="2.40.50.140">
    <property type="entry name" value="Nucleic acid-binding proteins"/>
    <property type="match status" value="1"/>
</dbReference>
<dbReference type="GO" id="GO:0070041">
    <property type="term" value="F:rRNA (uridine-C5-)-methyltransferase activity"/>
    <property type="evidence" value="ECO:0007669"/>
    <property type="project" value="TreeGrafter"/>
</dbReference>
<dbReference type="InterPro" id="IPR012340">
    <property type="entry name" value="NA-bd_OB-fold"/>
</dbReference>
<dbReference type="SUPFAM" id="SSF50249">
    <property type="entry name" value="Nucleic acid-binding proteins"/>
    <property type="match status" value="1"/>
</dbReference>
<evidence type="ECO:0000256" key="2">
    <source>
        <dbReference type="ARBA" id="ARBA00022679"/>
    </source>
</evidence>
<dbReference type="Pfam" id="PF05958">
    <property type="entry name" value="tRNA_U5-meth_tr"/>
    <property type="match status" value="1"/>
</dbReference>
<dbReference type="PROSITE" id="PS51687">
    <property type="entry name" value="SAM_MT_RNA_M5U"/>
    <property type="match status" value="1"/>
</dbReference>
<protein>
    <recommendedName>
        <fullName evidence="6">TRAM domain-containing protein</fullName>
    </recommendedName>
</protein>
<feature type="binding site" evidence="4">
    <location>
        <position position="342"/>
    </location>
    <ligand>
        <name>S-adenosyl-L-methionine</name>
        <dbReference type="ChEBI" id="CHEBI:59789"/>
    </ligand>
</feature>
<keyword evidence="1 4" id="KW-0489">Methyltransferase</keyword>
<feature type="binding site" evidence="4">
    <location>
        <position position="278"/>
    </location>
    <ligand>
        <name>S-adenosyl-L-methionine</name>
        <dbReference type="ChEBI" id="CHEBI:59789"/>
    </ligand>
</feature>
<evidence type="ECO:0000313" key="7">
    <source>
        <dbReference type="EMBL" id="KPL84891.1"/>
    </source>
</evidence>
<proteinExistence type="inferred from homology"/>
<dbReference type="PANTHER" id="PTHR11061">
    <property type="entry name" value="RNA M5U METHYLTRANSFERASE"/>
    <property type="match status" value="1"/>
</dbReference>
<dbReference type="Pfam" id="PF01938">
    <property type="entry name" value="TRAM"/>
    <property type="match status" value="1"/>
</dbReference>
<dbReference type="Proteomes" id="UP000050501">
    <property type="component" value="Unassembled WGS sequence"/>
</dbReference>
<feature type="active site" description="Nucleophile" evidence="4">
    <location>
        <position position="369"/>
    </location>
</feature>
<feature type="binding site" evidence="4">
    <location>
        <position position="249"/>
    </location>
    <ligand>
        <name>S-adenosyl-L-methionine</name>
        <dbReference type="ChEBI" id="CHEBI:59789"/>
    </ligand>
</feature>
<keyword evidence="8" id="KW-1185">Reference proteome</keyword>
<feature type="active site" evidence="5">
    <location>
        <position position="369"/>
    </location>
</feature>
<dbReference type="RefSeq" id="WP_062418778.1">
    <property type="nucleotide sequence ID" value="NZ_DF967974.1"/>
</dbReference>
<sequence length="414" mass="45456">MGIENAVFEVRLERLVYGGEALGRLPDGRALFAAFGLPGELVRVRVVEEHPRHVRAELLEVLEPAPERIAARCRHYGVCGGCHYQHLSYEDQLRAKQAILKDQLERIGHFTDPPVQPMVPSPSPWNYRNTMQFHLDPQGKLGFQRANSHTVVAIEECHLPEEELNAIWPLLEMEPVPGLERVTVRQGDETLLALESSGGALPTFQVDMPLSAVWMGPEGGDPIVLAGDDFTRFEVLGRAFTVSAGAFFQVNTAQAEALVKHVAERAALGADDTVLDVYCGVGLFSAFLAPRVGKLIGVEMSPQACADFALNLDEFENVELYEGAAEDVLPKLKVRPRGIVVDPPRAGLERAALDAIVGMGPEWILHVSCDPATLARDLARMVKSGYTLREVTPFDLFPQTYHLEAVAWLTKTGA</sequence>
<dbReference type="PROSITE" id="PS01230">
    <property type="entry name" value="TRMA_1"/>
    <property type="match status" value="1"/>
</dbReference>
<reference evidence="7 8" key="1">
    <citation type="submission" date="2015-07" db="EMBL/GenBank/DDBJ databases">
        <title>Genome sequence of Levilinea saccharolytica DSM 16555.</title>
        <authorList>
            <person name="Hemp J."/>
            <person name="Ward L.M."/>
            <person name="Pace L.A."/>
            <person name="Fischer W.W."/>
        </authorList>
    </citation>
    <scope>NUCLEOTIDE SEQUENCE [LARGE SCALE GENOMIC DNA]</scope>
    <source>
        <strain evidence="7 8">KIBI-1</strain>
    </source>
</reference>
<dbReference type="GO" id="GO:0070475">
    <property type="term" value="P:rRNA base methylation"/>
    <property type="evidence" value="ECO:0007669"/>
    <property type="project" value="TreeGrafter"/>
</dbReference>
<dbReference type="InterPro" id="IPR030391">
    <property type="entry name" value="MeTrfase_TrmA_CS"/>
</dbReference>
<feature type="binding site" evidence="4">
    <location>
        <position position="299"/>
    </location>
    <ligand>
        <name>S-adenosyl-L-methionine</name>
        <dbReference type="ChEBI" id="CHEBI:59789"/>
    </ligand>
</feature>